<dbReference type="SUPFAM" id="SSF55961">
    <property type="entry name" value="Bet v1-like"/>
    <property type="match status" value="1"/>
</dbReference>
<evidence type="ECO:0000313" key="1">
    <source>
        <dbReference type="EMBL" id="UOR13845.1"/>
    </source>
</evidence>
<accession>A0ABY4HIV3</accession>
<dbReference type="InterPro" id="IPR023393">
    <property type="entry name" value="START-like_dom_sf"/>
</dbReference>
<sequence>MTEITHMVEGKYFVDEQRFGPYRFWYHQHHFKKLEKGVEMTDIVHYAFPYAILGRLVHRVNVEEAE</sequence>
<gene>
    <name evidence="1" type="ORF">MUO15_10590</name>
</gene>
<reference evidence="1" key="1">
    <citation type="submission" date="2022-04" db="EMBL/GenBank/DDBJ databases">
        <title>Halobacillus sp. isolated from saltern.</title>
        <authorList>
            <person name="Won M."/>
            <person name="Lee C.-M."/>
            <person name="Woen H.-Y."/>
            <person name="Kwon S.-W."/>
        </authorList>
    </citation>
    <scope>NUCLEOTIDE SEQUENCE</scope>
    <source>
        <strain evidence="1">SSHM10-5</strain>
    </source>
</reference>
<proteinExistence type="predicted"/>
<organism evidence="1 2">
    <name type="scientific">Halobacillus amylolyticus</name>
    <dbReference type="NCBI Taxonomy" id="2932259"/>
    <lineage>
        <taxon>Bacteria</taxon>
        <taxon>Bacillati</taxon>
        <taxon>Bacillota</taxon>
        <taxon>Bacilli</taxon>
        <taxon>Bacillales</taxon>
        <taxon>Bacillaceae</taxon>
        <taxon>Halobacillus</taxon>
    </lineage>
</organism>
<name>A0ABY4HIV3_9BACI</name>
<dbReference type="RefSeq" id="WP_245035738.1">
    <property type="nucleotide sequence ID" value="NZ_CP095075.1"/>
</dbReference>
<dbReference type="Gene3D" id="3.30.530.20">
    <property type="match status" value="1"/>
</dbReference>
<dbReference type="EMBL" id="CP095075">
    <property type="protein sequence ID" value="UOR13845.1"/>
    <property type="molecule type" value="Genomic_DNA"/>
</dbReference>
<protein>
    <submittedName>
        <fullName evidence="1">Uncharacterized protein</fullName>
    </submittedName>
</protein>
<evidence type="ECO:0000313" key="2">
    <source>
        <dbReference type="Proteomes" id="UP000830326"/>
    </source>
</evidence>
<keyword evidence="2" id="KW-1185">Reference proteome</keyword>
<dbReference type="Proteomes" id="UP000830326">
    <property type="component" value="Chromosome"/>
</dbReference>